<comment type="caution">
    <text evidence="2">The sequence shown here is derived from an EMBL/GenBank/DDBJ whole genome shotgun (WGS) entry which is preliminary data.</text>
</comment>
<reference evidence="2 3" key="1">
    <citation type="submission" date="2019-06" db="EMBL/GenBank/DDBJ databases">
        <title>Sequencing the genomes of 1000 actinobacteria strains.</title>
        <authorList>
            <person name="Klenk H.-P."/>
        </authorList>
    </citation>
    <scope>NUCLEOTIDE SEQUENCE [LARGE SCALE GENOMIC DNA]</scope>
    <source>
        <strain evidence="2 3">DSM 4813</strain>
    </source>
</reference>
<protein>
    <recommendedName>
        <fullName evidence="4">Double zinc ribbon protein</fullName>
    </recommendedName>
</protein>
<dbReference type="OrthoDB" id="4828599at2"/>
<organism evidence="2 3">
    <name type="scientific">Rarobacter faecitabidus</name>
    <dbReference type="NCBI Taxonomy" id="13243"/>
    <lineage>
        <taxon>Bacteria</taxon>
        <taxon>Bacillati</taxon>
        <taxon>Actinomycetota</taxon>
        <taxon>Actinomycetes</taxon>
        <taxon>Micrococcales</taxon>
        <taxon>Rarobacteraceae</taxon>
        <taxon>Rarobacter</taxon>
    </lineage>
</organism>
<gene>
    <name evidence="2" type="ORF">FB461_2078</name>
</gene>
<keyword evidence="1" id="KW-1133">Transmembrane helix</keyword>
<sequence length="144" mass="15105">MSVVELVCPECGNVATTEAGRRSSTDFCPNCDYPLFWARGKVTTSAAVSDDDTGRRSPGIAGAREAARLACPTCRELNDPAAAVCLRCGGPMTVPLPAPLPPAPAPEPVVVRTEVKCNHWPVWTIILVTAAVSIVLTAAAMVFI</sequence>
<accession>A0A542ZEG4</accession>
<evidence type="ECO:0000313" key="3">
    <source>
        <dbReference type="Proteomes" id="UP000315389"/>
    </source>
</evidence>
<keyword evidence="1" id="KW-0812">Transmembrane</keyword>
<evidence type="ECO:0000313" key="2">
    <source>
        <dbReference type="EMBL" id="TQL58660.1"/>
    </source>
</evidence>
<keyword evidence="1" id="KW-0472">Membrane</keyword>
<evidence type="ECO:0000256" key="1">
    <source>
        <dbReference type="SAM" id="Phobius"/>
    </source>
</evidence>
<dbReference type="EMBL" id="VFOS01000003">
    <property type="protein sequence ID" value="TQL58660.1"/>
    <property type="molecule type" value="Genomic_DNA"/>
</dbReference>
<dbReference type="Proteomes" id="UP000315389">
    <property type="component" value="Unassembled WGS sequence"/>
</dbReference>
<name>A0A542ZEG4_RARFA</name>
<proteinExistence type="predicted"/>
<feature type="transmembrane region" description="Helical" evidence="1">
    <location>
        <begin position="120"/>
        <end position="143"/>
    </location>
</feature>
<dbReference type="AlphaFoldDB" id="A0A542ZEG4"/>
<dbReference type="RefSeq" id="WP_142121749.1">
    <property type="nucleotide sequence ID" value="NZ_BAAASV010000002.1"/>
</dbReference>
<keyword evidence="3" id="KW-1185">Reference proteome</keyword>
<evidence type="ECO:0008006" key="4">
    <source>
        <dbReference type="Google" id="ProtNLM"/>
    </source>
</evidence>